<protein>
    <submittedName>
        <fullName evidence="7">Uncharacterized protein LOC106810719 isoform X1</fullName>
    </submittedName>
</protein>
<keyword evidence="3" id="KW-1133">Transmembrane helix</keyword>
<feature type="domain" description="ZP" evidence="5">
    <location>
        <begin position="34"/>
        <end position="287"/>
    </location>
</feature>
<dbReference type="InterPro" id="IPR001507">
    <property type="entry name" value="ZP_dom"/>
</dbReference>
<evidence type="ECO:0000256" key="3">
    <source>
        <dbReference type="SAM" id="Phobius"/>
    </source>
</evidence>
<dbReference type="Gene3D" id="2.60.40.4100">
    <property type="entry name" value="Zona pellucida, ZP-C domain"/>
    <property type="match status" value="1"/>
</dbReference>
<keyword evidence="6" id="KW-1185">Reference proteome</keyword>
<evidence type="ECO:0000313" key="6">
    <source>
        <dbReference type="Proteomes" id="UP000695022"/>
    </source>
</evidence>
<evidence type="ECO:0000256" key="2">
    <source>
        <dbReference type="ARBA" id="ARBA00022729"/>
    </source>
</evidence>
<reference evidence="7" key="1">
    <citation type="submission" date="2025-08" db="UniProtKB">
        <authorList>
            <consortium name="RefSeq"/>
        </authorList>
    </citation>
    <scope>IDENTIFICATION</scope>
</reference>
<gene>
    <name evidence="7" type="primary">LOC106810719</name>
</gene>
<dbReference type="Proteomes" id="UP000695022">
    <property type="component" value="Unplaced"/>
</dbReference>
<dbReference type="InterPro" id="IPR051962">
    <property type="entry name" value="Cuticlin"/>
</dbReference>
<keyword evidence="3" id="KW-0472">Membrane</keyword>
<evidence type="ECO:0000256" key="4">
    <source>
        <dbReference type="SAM" id="SignalP"/>
    </source>
</evidence>
<feature type="transmembrane region" description="Helical" evidence="3">
    <location>
        <begin position="337"/>
        <end position="359"/>
    </location>
</feature>
<dbReference type="SMART" id="SM00241">
    <property type="entry name" value="ZP"/>
    <property type="match status" value="1"/>
</dbReference>
<evidence type="ECO:0000256" key="1">
    <source>
        <dbReference type="ARBA" id="ARBA00022460"/>
    </source>
</evidence>
<dbReference type="Pfam" id="PF25057">
    <property type="entry name" value="CUT_N"/>
    <property type="match status" value="1"/>
</dbReference>
<dbReference type="PROSITE" id="PS51034">
    <property type="entry name" value="ZP_2"/>
    <property type="match status" value="1"/>
</dbReference>
<feature type="chain" id="PRO_5047202977" evidence="4">
    <location>
        <begin position="24"/>
        <end position="372"/>
    </location>
</feature>
<dbReference type="PANTHER" id="PTHR22907:SF40">
    <property type="entry name" value="TRANSMEMBRANE PROTEIN-RELATED"/>
    <property type="match status" value="1"/>
</dbReference>
<organism evidence="6 7">
    <name type="scientific">Priapulus caudatus</name>
    <name type="common">Priapulid worm</name>
    <dbReference type="NCBI Taxonomy" id="37621"/>
    <lineage>
        <taxon>Eukaryota</taxon>
        <taxon>Metazoa</taxon>
        <taxon>Ecdysozoa</taxon>
        <taxon>Scalidophora</taxon>
        <taxon>Priapulida</taxon>
        <taxon>Priapulimorpha</taxon>
        <taxon>Priapulimorphida</taxon>
        <taxon>Priapulidae</taxon>
        <taxon>Priapulus</taxon>
    </lineage>
</organism>
<dbReference type="InterPro" id="IPR042235">
    <property type="entry name" value="ZP-C_dom"/>
</dbReference>
<name>A0ABM1EBR9_PRICU</name>
<proteinExistence type="predicted"/>
<dbReference type="PANTHER" id="PTHR22907">
    <property type="entry name" value="GH04558P"/>
    <property type="match status" value="1"/>
</dbReference>
<evidence type="ECO:0000313" key="7">
    <source>
        <dbReference type="RefSeq" id="XP_014669640.1"/>
    </source>
</evidence>
<keyword evidence="1" id="KW-0193">Cuticle</keyword>
<sequence>MQLSTALLVLVISSIQIRDGTTAFAPTLVDKVIVCRGDATDVTLTFESGFSGEVFADGFHADSRCRASGSGAESLTLQVDHNECGVFQNTAEQTYAVFVTVAQRQNLIGAYDLMFLVTCHYDVVTAVTISANDLEVGQLSTVLVHNTPPPPQIRLTVWEGSDSDDKTTPATFVDIGESLLLVASLEDASIYQNILLYDCRAFSAADQSFQVELVDSAECVNADLVDEVILTEKVQKRVGGDSPVEKWITFRAFKFPDDDVVRFRCQAFACFLASDCDDTCSHVRRRKRATKEEFIQSDVPMVTLSGEIRVRKTNASPISQADDNVGRADDICIPSSGFALGLAFFLIAIVIIVVSAFLIRLRCRRDVSEPLA</sequence>
<feature type="signal peptide" evidence="4">
    <location>
        <begin position="1"/>
        <end position="23"/>
    </location>
</feature>
<dbReference type="GeneID" id="106810719"/>
<dbReference type="RefSeq" id="XP_014669640.1">
    <property type="nucleotide sequence ID" value="XM_014814154.1"/>
</dbReference>
<keyword evidence="3" id="KW-0812">Transmembrane</keyword>
<accession>A0ABM1EBR9</accession>
<keyword evidence="2 4" id="KW-0732">Signal</keyword>
<evidence type="ECO:0000259" key="5">
    <source>
        <dbReference type="PROSITE" id="PS51034"/>
    </source>
</evidence>
<dbReference type="InterPro" id="IPR056953">
    <property type="entry name" value="CUT_N"/>
</dbReference>